<dbReference type="GO" id="GO:0005737">
    <property type="term" value="C:cytoplasm"/>
    <property type="evidence" value="ECO:0007669"/>
    <property type="project" value="UniProtKB-SubCell"/>
</dbReference>
<evidence type="ECO:0000256" key="8">
    <source>
        <dbReference type="ARBA" id="ARBA00022597"/>
    </source>
</evidence>
<dbReference type="Gene3D" id="3.30.450.40">
    <property type="match status" value="1"/>
</dbReference>
<dbReference type="Pfam" id="PF05524">
    <property type="entry name" value="PEP-utilisers_N"/>
    <property type="match status" value="1"/>
</dbReference>
<dbReference type="InterPro" id="IPR000121">
    <property type="entry name" value="PEP_util_C"/>
</dbReference>
<gene>
    <name evidence="15" type="primary">ptsP</name>
    <name evidence="15" type="ORF">F1189_14575</name>
</gene>
<evidence type="ECO:0000256" key="7">
    <source>
        <dbReference type="ARBA" id="ARBA00022490"/>
    </source>
</evidence>
<dbReference type="InterPro" id="IPR029016">
    <property type="entry name" value="GAF-like_dom_sf"/>
</dbReference>
<comment type="catalytic activity">
    <reaction evidence="1">
        <text>L-histidyl-[protein] + phosphoenolpyruvate = N(pros)-phospho-L-histidyl-[protein] + pyruvate</text>
        <dbReference type="Rhea" id="RHEA:23880"/>
        <dbReference type="Rhea" id="RHEA-COMP:9745"/>
        <dbReference type="Rhea" id="RHEA-COMP:9746"/>
        <dbReference type="ChEBI" id="CHEBI:15361"/>
        <dbReference type="ChEBI" id="CHEBI:29979"/>
        <dbReference type="ChEBI" id="CHEBI:58702"/>
        <dbReference type="ChEBI" id="CHEBI:64837"/>
        <dbReference type="EC" id="2.7.3.9"/>
    </reaction>
</comment>
<comment type="subcellular location">
    <subcellularLocation>
        <location evidence="3">Cytoplasm</location>
    </subcellularLocation>
</comment>
<dbReference type="RefSeq" id="WP_150041556.1">
    <property type="nucleotide sequence ID" value="NZ_OW485601.1"/>
</dbReference>
<evidence type="ECO:0000313" key="16">
    <source>
        <dbReference type="Proteomes" id="UP000325255"/>
    </source>
</evidence>
<evidence type="ECO:0000256" key="10">
    <source>
        <dbReference type="ARBA" id="ARBA00022683"/>
    </source>
</evidence>
<dbReference type="InterPro" id="IPR040442">
    <property type="entry name" value="Pyrv_kinase-like_dom_sf"/>
</dbReference>
<keyword evidence="15" id="KW-0670">Pyruvate</keyword>
<dbReference type="PANTHER" id="PTHR46244:SF6">
    <property type="entry name" value="PHOSPHOENOLPYRUVATE-PROTEIN PHOSPHOTRANSFERASE"/>
    <property type="match status" value="1"/>
</dbReference>
<feature type="domain" description="GAF" evidence="14">
    <location>
        <begin position="17"/>
        <end position="163"/>
    </location>
</feature>
<keyword evidence="7" id="KW-0963">Cytoplasm</keyword>
<dbReference type="SUPFAM" id="SSF55781">
    <property type="entry name" value="GAF domain-like"/>
    <property type="match status" value="1"/>
</dbReference>
<dbReference type="InterPro" id="IPR015813">
    <property type="entry name" value="Pyrv/PenolPyrv_kinase-like_dom"/>
</dbReference>
<dbReference type="GO" id="GO:0008965">
    <property type="term" value="F:phosphoenolpyruvate-protein phosphotransferase activity"/>
    <property type="evidence" value="ECO:0007669"/>
    <property type="project" value="UniProtKB-EC"/>
</dbReference>
<evidence type="ECO:0000256" key="4">
    <source>
        <dbReference type="ARBA" id="ARBA00007837"/>
    </source>
</evidence>
<dbReference type="InterPro" id="IPR036637">
    <property type="entry name" value="Phosphohistidine_dom_sf"/>
</dbReference>
<dbReference type="Pfam" id="PF00391">
    <property type="entry name" value="PEP-utilizers"/>
    <property type="match status" value="1"/>
</dbReference>
<comment type="cofactor">
    <cofactor evidence="2">
        <name>Mg(2+)</name>
        <dbReference type="ChEBI" id="CHEBI:18420"/>
    </cofactor>
</comment>
<dbReference type="SUPFAM" id="SSF47831">
    <property type="entry name" value="Enzyme I of the PEP:sugar phosphotransferase system HPr-binding (sub)domain"/>
    <property type="match status" value="1"/>
</dbReference>
<dbReference type="GO" id="GO:0016301">
    <property type="term" value="F:kinase activity"/>
    <property type="evidence" value="ECO:0007669"/>
    <property type="project" value="UniProtKB-KW"/>
</dbReference>
<dbReference type="InterPro" id="IPR006318">
    <property type="entry name" value="PTS_EI-like"/>
</dbReference>
<dbReference type="EC" id="2.7.3.9" evidence="5"/>
<dbReference type="PROSITE" id="PS00742">
    <property type="entry name" value="PEP_ENZYMES_2"/>
    <property type="match status" value="1"/>
</dbReference>
<dbReference type="SMART" id="SM00065">
    <property type="entry name" value="GAF"/>
    <property type="match status" value="1"/>
</dbReference>
<dbReference type="GO" id="GO:0009401">
    <property type="term" value="P:phosphoenolpyruvate-dependent sugar phosphotransferase system"/>
    <property type="evidence" value="ECO:0007669"/>
    <property type="project" value="UniProtKB-KW"/>
</dbReference>
<dbReference type="PRINTS" id="PR01736">
    <property type="entry name" value="PHPHTRNFRASE"/>
</dbReference>
<dbReference type="InterPro" id="IPR008279">
    <property type="entry name" value="PEP-util_enz_mobile_dom"/>
</dbReference>
<dbReference type="Gene3D" id="1.10.274.10">
    <property type="entry name" value="PtsI, HPr-binding domain"/>
    <property type="match status" value="1"/>
</dbReference>
<evidence type="ECO:0000256" key="5">
    <source>
        <dbReference type="ARBA" id="ARBA00012232"/>
    </source>
</evidence>
<evidence type="ECO:0000256" key="3">
    <source>
        <dbReference type="ARBA" id="ARBA00004496"/>
    </source>
</evidence>
<keyword evidence="9 15" id="KW-0808">Transferase</keyword>
<dbReference type="Pfam" id="PF02896">
    <property type="entry name" value="PEP-utilizers_C"/>
    <property type="match status" value="1"/>
</dbReference>
<dbReference type="PANTHER" id="PTHR46244">
    <property type="entry name" value="PHOSPHOENOLPYRUVATE-PROTEIN PHOSPHOTRANSFERASE"/>
    <property type="match status" value="1"/>
</dbReference>
<evidence type="ECO:0000256" key="6">
    <source>
        <dbReference type="ARBA" id="ARBA00022448"/>
    </source>
</evidence>
<dbReference type="Gene3D" id="3.50.30.10">
    <property type="entry name" value="Phosphohistidine domain"/>
    <property type="match status" value="1"/>
</dbReference>
<keyword evidence="11" id="KW-0479">Metal-binding</keyword>
<dbReference type="Proteomes" id="UP000325255">
    <property type="component" value="Unassembled WGS sequence"/>
</dbReference>
<evidence type="ECO:0000313" key="15">
    <source>
        <dbReference type="EMBL" id="KAA5611362.1"/>
    </source>
</evidence>
<dbReference type="SUPFAM" id="SSF51621">
    <property type="entry name" value="Phosphoenolpyruvate/pyruvate domain"/>
    <property type="match status" value="1"/>
</dbReference>
<organism evidence="15 16">
    <name type="scientific">Rhodovastum atsumiense</name>
    <dbReference type="NCBI Taxonomy" id="504468"/>
    <lineage>
        <taxon>Bacteria</taxon>
        <taxon>Pseudomonadati</taxon>
        <taxon>Pseudomonadota</taxon>
        <taxon>Alphaproteobacteria</taxon>
        <taxon>Acetobacterales</taxon>
        <taxon>Acetobacteraceae</taxon>
        <taxon>Rhodovastum</taxon>
    </lineage>
</organism>
<dbReference type="SUPFAM" id="SSF52009">
    <property type="entry name" value="Phosphohistidine domain"/>
    <property type="match status" value="1"/>
</dbReference>
<dbReference type="GO" id="GO:0046872">
    <property type="term" value="F:metal ion binding"/>
    <property type="evidence" value="ECO:0007669"/>
    <property type="project" value="UniProtKB-KW"/>
</dbReference>
<reference evidence="15 16" key="1">
    <citation type="submission" date="2019-09" db="EMBL/GenBank/DDBJ databases">
        <title>Genome sequence of Rhodovastum atsumiense, a diverse member of the Acetobacteraceae family of non-sulfur purple photosynthetic bacteria.</title>
        <authorList>
            <person name="Meyer T."/>
            <person name="Kyndt J."/>
        </authorList>
    </citation>
    <scope>NUCLEOTIDE SEQUENCE [LARGE SCALE GENOMIC DNA]</scope>
    <source>
        <strain evidence="15 16">DSM 21279</strain>
    </source>
</reference>
<dbReference type="Pfam" id="PF01590">
    <property type="entry name" value="GAF"/>
    <property type="match status" value="1"/>
</dbReference>
<comment type="similarity">
    <text evidence="4">Belongs to the PEP-utilizing enzyme family.</text>
</comment>
<comment type="caution">
    <text evidence="15">The sequence shown here is derived from an EMBL/GenBank/DDBJ whole genome shotgun (WGS) entry which is preliminary data.</text>
</comment>
<evidence type="ECO:0000256" key="13">
    <source>
        <dbReference type="ARBA" id="ARBA00022842"/>
    </source>
</evidence>
<keyword evidence="12" id="KW-0418">Kinase</keyword>
<evidence type="ECO:0000256" key="1">
    <source>
        <dbReference type="ARBA" id="ARBA00000683"/>
    </source>
</evidence>
<evidence type="ECO:0000256" key="9">
    <source>
        <dbReference type="ARBA" id="ARBA00022679"/>
    </source>
</evidence>
<dbReference type="Gene3D" id="3.20.20.60">
    <property type="entry name" value="Phosphoenolpyruvate-binding domains"/>
    <property type="match status" value="1"/>
</dbReference>
<evidence type="ECO:0000256" key="2">
    <source>
        <dbReference type="ARBA" id="ARBA00001946"/>
    </source>
</evidence>
<name>A0A5M6ISY0_9PROT</name>
<dbReference type="InterPro" id="IPR036618">
    <property type="entry name" value="PtsI_HPr-bd_sf"/>
</dbReference>
<dbReference type="OrthoDB" id="9765468at2"/>
<dbReference type="InterPro" id="IPR008731">
    <property type="entry name" value="PTS_EIN"/>
</dbReference>
<keyword evidence="13" id="KW-0460">Magnesium</keyword>
<keyword evidence="10" id="KW-0598">Phosphotransferase system</keyword>
<keyword evidence="16" id="KW-1185">Reference proteome</keyword>
<protein>
    <recommendedName>
        <fullName evidence="5">phosphoenolpyruvate--protein phosphotransferase</fullName>
        <ecNumber evidence="5">2.7.3.9</ecNumber>
    </recommendedName>
</protein>
<dbReference type="NCBIfam" id="TIGR01417">
    <property type="entry name" value="PTS_I_fam"/>
    <property type="match status" value="1"/>
</dbReference>
<proteinExistence type="inferred from homology"/>
<evidence type="ECO:0000256" key="12">
    <source>
        <dbReference type="ARBA" id="ARBA00022777"/>
    </source>
</evidence>
<accession>A0A5M6ISY0</accession>
<keyword evidence="6" id="KW-0813">Transport</keyword>
<sequence length="745" mass="79085">MSTPRLLLARLRNLLARGPVSLNEIVRLVSSEMVTEVCSVYAMRPGDILELAATVGLRPEAVGRTRLRVGEGIIGLVAATAQPLNLPDAQNHPGFAYRPETGEEPYTSMMAVPVRRAGRTLGVLAVQNRAVRRYESEELDALETVAMLLVEPLAAFGASDGAEEGLGAALPRRFMASPLVPGLAIGPAVMPGAHAPRRLLAEDPDAEMTRLARAVDIMRRGLDDLITNRLSGGSGQATPEAREVLEAYRLVAEDPGWLKRVNEAIRGGLSAEAAVHRVAGELRDRMRRISDPYLRERLADLEDMAGRLLAALDGGAVPASVPPGAILLARRLGPAELLDWHARGIGGAVVEEASPAGHAAILARALGIPTVGGVRGIIEAAEAGDDVVVDADEGASGQVILRPEQDVLQVYQRAQQARQERRAGWAALRGQPSATRDGTKVQLMLNVGLALELGQLDATGAEGIGLFRTEIAMLARGAIADVAEQAAVYGRVLDAAAGRPVVFRTLDLGGDKLLPGTPVPEEENPAMGWRSLRIGLDRPALLRRQLRALLMAAAGRKLSVMFPMVATVAEFCTARAILEAEVERVRPVPESLNIGTMLEVPALMWQLPELLKHADFISVGTNDLMQFVFAADRSSPALAGRYDMLSPAMLNLLADLAAQARAAGVPLSVCGEAAARPLEAMTLVGLGVTSLSMSASSILPVKATLAAVELPAFRELLTSLRRTGGAEPSFREPIAAWAREHDVPV</sequence>
<dbReference type="EMBL" id="VWPK01000021">
    <property type="protein sequence ID" value="KAA5611362.1"/>
    <property type="molecule type" value="Genomic_DNA"/>
</dbReference>
<evidence type="ECO:0000256" key="11">
    <source>
        <dbReference type="ARBA" id="ARBA00022723"/>
    </source>
</evidence>
<dbReference type="InterPro" id="IPR023151">
    <property type="entry name" value="PEP_util_CS"/>
</dbReference>
<dbReference type="AlphaFoldDB" id="A0A5M6ISY0"/>
<keyword evidence="8" id="KW-0762">Sugar transport</keyword>
<dbReference type="InterPro" id="IPR003018">
    <property type="entry name" value="GAF"/>
</dbReference>
<evidence type="ECO:0000259" key="14">
    <source>
        <dbReference type="SMART" id="SM00065"/>
    </source>
</evidence>
<dbReference type="InterPro" id="IPR050499">
    <property type="entry name" value="PEP-utilizing_PTS_enzyme"/>
</dbReference>